<dbReference type="InterPro" id="IPR039966">
    <property type="entry name" value="C553.12c"/>
</dbReference>
<feature type="transmembrane region" description="Helical" evidence="2">
    <location>
        <begin position="283"/>
        <end position="306"/>
    </location>
</feature>
<comment type="caution">
    <text evidence="3">The sequence shown here is derived from an EMBL/GenBank/DDBJ whole genome shotgun (WGS) entry which is preliminary data.</text>
</comment>
<dbReference type="Proteomes" id="UP001303760">
    <property type="component" value="Unassembled WGS sequence"/>
</dbReference>
<feature type="transmembrane region" description="Helical" evidence="2">
    <location>
        <begin position="318"/>
        <end position="341"/>
    </location>
</feature>
<protein>
    <submittedName>
        <fullName evidence="3">Uncharacterized protein</fullName>
    </submittedName>
</protein>
<feature type="compositionally biased region" description="Low complexity" evidence="1">
    <location>
        <begin position="110"/>
        <end position="123"/>
    </location>
</feature>
<feature type="compositionally biased region" description="Low complexity" evidence="1">
    <location>
        <begin position="37"/>
        <end position="68"/>
    </location>
</feature>
<proteinExistence type="predicted"/>
<keyword evidence="2" id="KW-0812">Transmembrane</keyword>
<feature type="transmembrane region" description="Helical" evidence="2">
    <location>
        <begin position="560"/>
        <end position="586"/>
    </location>
</feature>
<reference evidence="3" key="1">
    <citation type="journal article" date="2023" name="Mol. Phylogenet. Evol.">
        <title>Genome-scale phylogeny and comparative genomics of the fungal order Sordariales.</title>
        <authorList>
            <person name="Hensen N."/>
            <person name="Bonometti L."/>
            <person name="Westerberg I."/>
            <person name="Brannstrom I.O."/>
            <person name="Guillou S."/>
            <person name="Cros-Aarteil S."/>
            <person name="Calhoun S."/>
            <person name="Haridas S."/>
            <person name="Kuo A."/>
            <person name="Mondo S."/>
            <person name="Pangilinan J."/>
            <person name="Riley R."/>
            <person name="LaButti K."/>
            <person name="Andreopoulos B."/>
            <person name="Lipzen A."/>
            <person name="Chen C."/>
            <person name="Yan M."/>
            <person name="Daum C."/>
            <person name="Ng V."/>
            <person name="Clum A."/>
            <person name="Steindorff A."/>
            <person name="Ohm R.A."/>
            <person name="Martin F."/>
            <person name="Silar P."/>
            <person name="Natvig D.O."/>
            <person name="Lalanne C."/>
            <person name="Gautier V."/>
            <person name="Ament-Velasquez S.L."/>
            <person name="Kruys A."/>
            <person name="Hutchinson M.I."/>
            <person name="Powell A.J."/>
            <person name="Barry K."/>
            <person name="Miller A.N."/>
            <person name="Grigoriev I.V."/>
            <person name="Debuchy R."/>
            <person name="Gladieux P."/>
            <person name="Hiltunen Thoren M."/>
            <person name="Johannesson H."/>
        </authorList>
    </citation>
    <scope>NUCLEOTIDE SEQUENCE</scope>
    <source>
        <strain evidence="3">CBS 532.94</strain>
    </source>
</reference>
<keyword evidence="2" id="KW-1133">Transmembrane helix</keyword>
<sequence>MGHAQSKPDGYSQSHGLGLGLRQQWEPYRPRSRSQSRSRSWQTQTQRRKTSLSTLPSTVPTSPTLTAPTMPPPTTSFFSFQQGSERAQHVRYLSEASPLLGRYRAMPRPSSGLNISSSSSSRTGAGGGGGGRQMGMGLLSSASASFADEPGWRGSVHVGHGYGALVAAAAADGVGEEEEHEDENEEGEGEVGCGGCCKGRRWKTRIKRVLRWLGDTWVDPKASAVRRVVDVWWSRWGTLVVLPALLAYPLSGDDDGVSRPGEPGSRPGKRAPGHGAARVQVNFWFFLFVYYSFYNLTALIWITKVFNLYSLNWWPQSLGFPLTVSAIAILSIAAPIPVYLVPEARFLTVHNTAWISWTFIIMAMPVAIAFCILMTHERHLGLRHPLSETPRIFTSSWWAGEPDGTMSRREGRRHAVGLDPDTFDPTLNASAVGFVDGRCQRPGMPVRLRRRWLPASFVRFVWFCLALFIGLLAYVIGEAYAEIYLRTLPHNSWETIVYVYGWISTVYLLDGLTGWILGGNEGERVGSYPLSWIFKLYFMLTYQTYVRALYARLRSPSQFILLQVLSSTGLIIVTPILMSAPFHWFLTVVGINGQSYGSYQKLCIRNVFIRFLAENASMLAFLGSVVVLHFGANKDVYPYFAFDGTEENEDYDFGLTFYASSITWGCELAASFIVAGLIRCIYKVSVVTEGKLDFVVWPELLPTCVAVMLHVLQNMLFSIIRLQFR</sequence>
<feature type="region of interest" description="Disordered" evidence="1">
    <location>
        <begin position="1"/>
        <end position="77"/>
    </location>
</feature>
<feature type="transmembrane region" description="Helical" evidence="2">
    <location>
        <begin position="497"/>
        <end position="518"/>
    </location>
</feature>
<feature type="transmembrane region" description="Helical" evidence="2">
    <location>
        <begin position="607"/>
        <end position="630"/>
    </location>
</feature>
<keyword evidence="2" id="KW-0472">Membrane</keyword>
<feature type="compositionally biased region" description="Acidic residues" evidence="1">
    <location>
        <begin position="174"/>
        <end position="189"/>
    </location>
</feature>
<feature type="region of interest" description="Disordered" evidence="1">
    <location>
        <begin position="170"/>
        <end position="192"/>
    </location>
</feature>
<dbReference type="PANTHER" id="PTHR40467:SF1">
    <property type="match status" value="1"/>
</dbReference>
<feature type="compositionally biased region" description="Gly residues" evidence="1">
    <location>
        <begin position="124"/>
        <end position="134"/>
    </location>
</feature>
<keyword evidence="4" id="KW-1185">Reference proteome</keyword>
<feature type="region of interest" description="Disordered" evidence="1">
    <location>
        <begin position="103"/>
        <end position="136"/>
    </location>
</feature>
<feature type="transmembrane region" description="Helical" evidence="2">
    <location>
        <begin position="353"/>
        <end position="374"/>
    </location>
</feature>
<dbReference type="AlphaFoldDB" id="A0AAN7CKG8"/>
<evidence type="ECO:0000256" key="1">
    <source>
        <dbReference type="SAM" id="MobiDB-lite"/>
    </source>
</evidence>
<name>A0AAN7CKG8_9PEZI</name>
<evidence type="ECO:0000313" key="3">
    <source>
        <dbReference type="EMBL" id="KAK4242692.1"/>
    </source>
</evidence>
<reference evidence="3" key="2">
    <citation type="submission" date="2023-05" db="EMBL/GenBank/DDBJ databases">
        <authorList>
            <consortium name="Lawrence Berkeley National Laboratory"/>
            <person name="Steindorff A."/>
            <person name="Hensen N."/>
            <person name="Bonometti L."/>
            <person name="Westerberg I."/>
            <person name="Brannstrom I.O."/>
            <person name="Guillou S."/>
            <person name="Cros-Aarteil S."/>
            <person name="Calhoun S."/>
            <person name="Haridas S."/>
            <person name="Kuo A."/>
            <person name="Mondo S."/>
            <person name="Pangilinan J."/>
            <person name="Riley R."/>
            <person name="Labutti K."/>
            <person name="Andreopoulos B."/>
            <person name="Lipzen A."/>
            <person name="Chen C."/>
            <person name="Yanf M."/>
            <person name="Daum C."/>
            <person name="Ng V."/>
            <person name="Clum A."/>
            <person name="Ohm R."/>
            <person name="Martin F."/>
            <person name="Silar P."/>
            <person name="Natvig D."/>
            <person name="Lalanne C."/>
            <person name="Gautier V."/>
            <person name="Ament-Velasquez S.L."/>
            <person name="Kruys A."/>
            <person name="Hutchinson M.I."/>
            <person name="Powell A.J."/>
            <person name="Barry K."/>
            <person name="Miller A.N."/>
            <person name="Grigoriev I.V."/>
            <person name="Debuchy R."/>
            <person name="Gladieux P."/>
            <person name="Thoren M.H."/>
            <person name="Johannesson H."/>
        </authorList>
    </citation>
    <scope>NUCLEOTIDE SEQUENCE</scope>
    <source>
        <strain evidence="3">CBS 532.94</strain>
    </source>
</reference>
<feature type="transmembrane region" description="Helical" evidence="2">
    <location>
        <begin position="457"/>
        <end position="477"/>
    </location>
</feature>
<evidence type="ECO:0000313" key="4">
    <source>
        <dbReference type="Proteomes" id="UP001303760"/>
    </source>
</evidence>
<evidence type="ECO:0000256" key="2">
    <source>
        <dbReference type="SAM" id="Phobius"/>
    </source>
</evidence>
<organism evidence="3 4">
    <name type="scientific">Achaetomium macrosporum</name>
    <dbReference type="NCBI Taxonomy" id="79813"/>
    <lineage>
        <taxon>Eukaryota</taxon>
        <taxon>Fungi</taxon>
        <taxon>Dikarya</taxon>
        <taxon>Ascomycota</taxon>
        <taxon>Pezizomycotina</taxon>
        <taxon>Sordariomycetes</taxon>
        <taxon>Sordariomycetidae</taxon>
        <taxon>Sordariales</taxon>
        <taxon>Chaetomiaceae</taxon>
        <taxon>Achaetomium</taxon>
    </lineage>
</organism>
<dbReference type="PANTHER" id="PTHR40467">
    <property type="match status" value="1"/>
</dbReference>
<dbReference type="EMBL" id="MU860005">
    <property type="protein sequence ID" value="KAK4242692.1"/>
    <property type="molecule type" value="Genomic_DNA"/>
</dbReference>
<accession>A0AAN7CKG8</accession>
<gene>
    <name evidence="3" type="ORF">C8A03DRAFT_40033</name>
</gene>